<dbReference type="HOGENOM" id="CLU_110797_0_0_1"/>
<proteinExistence type="predicted"/>
<dbReference type="EMBL" id="KB822711">
    <property type="protein sequence ID" value="ETN46993.1"/>
    <property type="molecule type" value="Genomic_DNA"/>
</dbReference>
<gene>
    <name evidence="2" type="ORF">HMPREF1541_01183</name>
</gene>
<keyword evidence="3" id="KW-1185">Reference proteome</keyword>
<dbReference type="eggNOG" id="ENOG502S685">
    <property type="taxonomic scope" value="Eukaryota"/>
</dbReference>
<dbReference type="InParanoid" id="W2SG68"/>
<sequence>MSDSRATRNADSLNNAAGEFNPHAPRSDPMTTHGHKPGVQASPNDHAPEFSAKTAPPGTAPKQDTYTPQPGENDSIPGQADNASAVNRTGALDMPGSTSADVHTGLGHPGSGQTSTELKHGGQHTASRDGAGLEGVGSGPRGVDREFAKLGEERSFGEHGPAAARENNASLPGAEEVPNVGAEQVASERR</sequence>
<organism evidence="2 3">
    <name type="scientific">Cyphellophora europaea (strain CBS 101466)</name>
    <name type="common">Phialophora europaea</name>
    <dbReference type="NCBI Taxonomy" id="1220924"/>
    <lineage>
        <taxon>Eukaryota</taxon>
        <taxon>Fungi</taxon>
        <taxon>Dikarya</taxon>
        <taxon>Ascomycota</taxon>
        <taxon>Pezizomycotina</taxon>
        <taxon>Eurotiomycetes</taxon>
        <taxon>Chaetothyriomycetidae</taxon>
        <taxon>Chaetothyriales</taxon>
        <taxon>Cyphellophoraceae</taxon>
        <taxon>Cyphellophora</taxon>
    </lineage>
</organism>
<feature type="compositionally biased region" description="Basic and acidic residues" evidence="1">
    <location>
        <begin position="142"/>
        <end position="157"/>
    </location>
</feature>
<protein>
    <submittedName>
        <fullName evidence="2">Uncharacterized protein</fullName>
    </submittedName>
</protein>
<dbReference type="RefSeq" id="XP_008711705.1">
    <property type="nucleotide sequence ID" value="XM_008713483.1"/>
</dbReference>
<feature type="region of interest" description="Disordered" evidence="1">
    <location>
        <begin position="1"/>
        <end position="190"/>
    </location>
</feature>
<dbReference type="VEuPathDB" id="FungiDB:HMPREF1541_01183"/>
<dbReference type="GeneID" id="19968522"/>
<dbReference type="Proteomes" id="UP000030752">
    <property type="component" value="Unassembled WGS sequence"/>
</dbReference>
<evidence type="ECO:0000313" key="3">
    <source>
        <dbReference type="Proteomes" id="UP000030752"/>
    </source>
</evidence>
<evidence type="ECO:0000313" key="2">
    <source>
        <dbReference type="EMBL" id="ETN46993.1"/>
    </source>
</evidence>
<evidence type="ECO:0000256" key="1">
    <source>
        <dbReference type="SAM" id="MobiDB-lite"/>
    </source>
</evidence>
<accession>W2SG68</accession>
<dbReference type="OrthoDB" id="3260716at2759"/>
<name>W2SG68_CYPE1</name>
<dbReference type="AlphaFoldDB" id="W2SG68"/>
<feature type="compositionally biased region" description="Polar residues" evidence="1">
    <location>
        <begin position="62"/>
        <end position="72"/>
    </location>
</feature>
<reference evidence="2 3" key="1">
    <citation type="submission" date="2013-03" db="EMBL/GenBank/DDBJ databases">
        <title>The Genome Sequence of Phialophora europaea CBS 101466.</title>
        <authorList>
            <consortium name="The Broad Institute Genomics Platform"/>
            <person name="Cuomo C."/>
            <person name="de Hoog S."/>
            <person name="Gorbushina A."/>
            <person name="Walker B."/>
            <person name="Young S.K."/>
            <person name="Zeng Q."/>
            <person name="Gargeya S."/>
            <person name="Fitzgerald M."/>
            <person name="Haas B."/>
            <person name="Abouelleil A."/>
            <person name="Allen A.W."/>
            <person name="Alvarado L."/>
            <person name="Arachchi H.M."/>
            <person name="Berlin A.M."/>
            <person name="Chapman S.B."/>
            <person name="Gainer-Dewar J."/>
            <person name="Goldberg J."/>
            <person name="Griggs A."/>
            <person name="Gujja S."/>
            <person name="Hansen M."/>
            <person name="Howarth C."/>
            <person name="Imamovic A."/>
            <person name="Ireland A."/>
            <person name="Larimer J."/>
            <person name="McCowan C."/>
            <person name="Murphy C."/>
            <person name="Pearson M."/>
            <person name="Poon T.W."/>
            <person name="Priest M."/>
            <person name="Roberts A."/>
            <person name="Saif S."/>
            <person name="Shea T."/>
            <person name="Sisk P."/>
            <person name="Sykes S."/>
            <person name="Wortman J."/>
            <person name="Nusbaum C."/>
            <person name="Birren B."/>
        </authorList>
    </citation>
    <scope>NUCLEOTIDE SEQUENCE [LARGE SCALE GENOMIC DNA]</scope>
    <source>
        <strain evidence="2 3">CBS 101466</strain>
    </source>
</reference>